<dbReference type="AlphaFoldDB" id="A0A015LW21"/>
<dbReference type="GO" id="GO:0016192">
    <property type="term" value="P:vesicle-mediated transport"/>
    <property type="evidence" value="ECO:0007669"/>
    <property type="project" value="UniProtKB-KW"/>
</dbReference>
<evidence type="ECO:0000256" key="3">
    <source>
        <dbReference type="ARBA" id="ARBA00022448"/>
    </source>
</evidence>
<organism evidence="10 11">
    <name type="scientific">Rhizophagus irregularis (strain DAOM 197198w)</name>
    <name type="common">Glomus intraradices</name>
    <dbReference type="NCBI Taxonomy" id="1432141"/>
    <lineage>
        <taxon>Eukaryota</taxon>
        <taxon>Fungi</taxon>
        <taxon>Fungi incertae sedis</taxon>
        <taxon>Mucoromycota</taxon>
        <taxon>Glomeromycotina</taxon>
        <taxon>Glomeromycetes</taxon>
        <taxon>Glomerales</taxon>
        <taxon>Glomeraceae</taxon>
        <taxon>Rhizophagus</taxon>
    </lineage>
</organism>
<dbReference type="PANTHER" id="PTHR13768">
    <property type="entry name" value="SOLUBLE NSF ATTACHMENT PROTEIN SNAP"/>
    <property type="match status" value="1"/>
</dbReference>
<keyword evidence="4" id="KW-0931">ER-Golgi transport</keyword>
<evidence type="ECO:0000256" key="6">
    <source>
        <dbReference type="ARBA" id="ARBA00023136"/>
    </source>
</evidence>
<evidence type="ECO:0000313" key="10">
    <source>
        <dbReference type="EMBL" id="EXX58848.1"/>
    </source>
</evidence>
<dbReference type="GO" id="GO:0006886">
    <property type="term" value="P:intracellular protein transport"/>
    <property type="evidence" value="ECO:0007669"/>
    <property type="project" value="InterPro"/>
</dbReference>
<dbReference type="GO" id="GO:0005774">
    <property type="term" value="C:vacuolar membrane"/>
    <property type="evidence" value="ECO:0007669"/>
    <property type="project" value="TreeGrafter"/>
</dbReference>
<dbReference type="Pfam" id="PF14938">
    <property type="entry name" value="SNAP"/>
    <property type="match status" value="1"/>
</dbReference>
<comment type="similarity">
    <text evidence="2">Belongs to the SNAP family.</text>
</comment>
<comment type="caution">
    <text evidence="10">The sequence shown here is derived from an EMBL/GenBank/DDBJ whole genome shotgun (WGS) entry which is preliminary data.</text>
</comment>
<accession>A0A015LW21</accession>
<evidence type="ECO:0000313" key="11">
    <source>
        <dbReference type="Proteomes" id="UP000022910"/>
    </source>
</evidence>
<keyword evidence="11" id="KW-1185">Reference proteome</keyword>
<evidence type="ECO:0000256" key="5">
    <source>
        <dbReference type="ARBA" id="ARBA00022927"/>
    </source>
</evidence>
<dbReference type="PANTHER" id="PTHR13768:SF2">
    <property type="entry name" value="GAMMA-SOLUBLE NSF ATTACHMENT PROTEIN"/>
    <property type="match status" value="1"/>
</dbReference>
<reference evidence="10 11" key="1">
    <citation type="submission" date="2014-02" db="EMBL/GenBank/DDBJ databases">
        <title>Single nucleus genome sequencing reveals high similarity among nuclei of an endomycorrhizal fungus.</title>
        <authorList>
            <person name="Lin K."/>
            <person name="Geurts R."/>
            <person name="Zhang Z."/>
            <person name="Limpens E."/>
            <person name="Saunders D.G."/>
            <person name="Mu D."/>
            <person name="Pang E."/>
            <person name="Cao H."/>
            <person name="Cha H."/>
            <person name="Lin T."/>
            <person name="Zhou Q."/>
            <person name="Shang Y."/>
            <person name="Li Y."/>
            <person name="Ivanov S."/>
            <person name="Sharma T."/>
            <person name="Velzen R.V."/>
            <person name="Ruijter N.D."/>
            <person name="Aanen D.K."/>
            <person name="Win J."/>
            <person name="Kamoun S."/>
            <person name="Bisseling T."/>
            <person name="Huang S."/>
        </authorList>
    </citation>
    <scope>NUCLEOTIDE SEQUENCE [LARGE SCALE GENOMIC DNA]</scope>
    <source>
        <strain evidence="11">DAOM197198w</strain>
    </source>
</reference>
<protein>
    <recommendedName>
        <fullName evidence="7">Gamma-soluble NSF attachment protein</fullName>
    </recommendedName>
    <alternativeName>
        <fullName evidence="8">N-ethylmaleimide-sensitive factor attachment protein gamma</fullName>
    </alternativeName>
</protein>
<dbReference type="GO" id="GO:0005483">
    <property type="term" value="F:soluble NSF attachment protein activity"/>
    <property type="evidence" value="ECO:0007669"/>
    <property type="project" value="TreeGrafter"/>
</dbReference>
<feature type="signal peptide" evidence="9">
    <location>
        <begin position="1"/>
        <end position="19"/>
    </location>
</feature>
<evidence type="ECO:0000256" key="9">
    <source>
        <dbReference type="SAM" id="SignalP"/>
    </source>
</evidence>
<keyword evidence="6" id="KW-0472">Membrane</keyword>
<dbReference type="GO" id="GO:0031201">
    <property type="term" value="C:SNARE complex"/>
    <property type="evidence" value="ECO:0007669"/>
    <property type="project" value="TreeGrafter"/>
</dbReference>
<proteinExistence type="inferred from homology"/>
<dbReference type="InterPro" id="IPR000744">
    <property type="entry name" value="NSF_attach"/>
</dbReference>
<name>A0A015LW21_RHIIW</name>
<keyword evidence="9" id="KW-0732">Signal</keyword>
<dbReference type="STRING" id="1432141.A0A015LW21"/>
<dbReference type="InterPro" id="IPR011990">
    <property type="entry name" value="TPR-like_helical_dom_sf"/>
</dbReference>
<evidence type="ECO:0000256" key="4">
    <source>
        <dbReference type="ARBA" id="ARBA00022892"/>
    </source>
</evidence>
<comment type="subcellular location">
    <subcellularLocation>
        <location evidence="1">Membrane</location>
        <topology evidence="1">Peripheral membrane protein</topology>
    </subcellularLocation>
</comment>
<gene>
    <name evidence="10" type="ORF">RirG_194140</name>
</gene>
<keyword evidence="5" id="KW-0653">Protein transport</keyword>
<dbReference type="HOGENOM" id="CLU_729878_0_0_1"/>
<evidence type="ECO:0000256" key="8">
    <source>
        <dbReference type="ARBA" id="ARBA00042485"/>
    </source>
</evidence>
<feature type="chain" id="PRO_5001475312" description="Gamma-soluble NSF attachment protein" evidence="9">
    <location>
        <begin position="20"/>
        <end position="379"/>
    </location>
</feature>
<dbReference type="OrthoDB" id="9984275at2759"/>
<keyword evidence="3" id="KW-0813">Transport</keyword>
<sequence length="379" mass="43575">MLFFILLIFIGYYFHKCRPDANSFREYILTNNSNSSSSSSSSQELFKFFNKLLVGQPSVPEFKLDDYYCFTVVTFRDGTATYVGFLNKWYIWSKIEVVGSKGRGKKKNSVTEMQVIEGLAYEDKEVAIRAKGKKDYHTAARSFLSAAKQFKKIGDESNLLEAANCYEDAYKAFQQVKQNDKALEALETAASIHEKNIRQSTRAARIYEILADQYKKSNSSQYSLEKALKMHRKAADLFELDGDGRFLFSLISQAELSAEIGYYEQAIDLFDNIMTLSVNDSVLSYKTKSYIFWQCLCIIALDDWVRLEKQFKQSVEQYPSFADSRECAFINNLIQSKNSCDPSEFSTACKEYDQLTTLTPWQTHILLEAKKVLEVKDLR</sequence>
<dbReference type="Gene3D" id="1.25.40.10">
    <property type="entry name" value="Tetratricopeptide repeat domain"/>
    <property type="match status" value="1"/>
</dbReference>
<evidence type="ECO:0000256" key="1">
    <source>
        <dbReference type="ARBA" id="ARBA00004170"/>
    </source>
</evidence>
<dbReference type="GO" id="GO:0019905">
    <property type="term" value="F:syntaxin binding"/>
    <property type="evidence" value="ECO:0007669"/>
    <property type="project" value="TreeGrafter"/>
</dbReference>
<dbReference type="EMBL" id="JEMT01026591">
    <property type="protein sequence ID" value="EXX58848.1"/>
    <property type="molecule type" value="Genomic_DNA"/>
</dbReference>
<dbReference type="Proteomes" id="UP000022910">
    <property type="component" value="Unassembled WGS sequence"/>
</dbReference>
<dbReference type="SUPFAM" id="SSF48452">
    <property type="entry name" value="TPR-like"/>
    <property type="match status" value="1"/>
</dbReference>
<evidence type="ECO:0000256" key="7">
    <source>
        <dbReference type="ARBA" id="ARBA00040047"/>
    </source>
</evidence>
<evidence type="ECO:0000256" key="2">
    <source>
        <dbReference type="ARBA" id="ARBA00010050"/>
    </source>
</evidence>